<evidence type="ECO:0000313" key="7">
    <source>
        <dbReference type="EMBL" id="NML93678.1"/>
    </source>
</evidence>
<dbReference type="GO" id="GO:0003700">
    <property type="term" value="F:DNA-binding transcription factor activity"/>
    <property type="evidence" value="ECO:0007669"/>
    <property type="project" value="InterPro"/>
</dbReference>
<dbReference type="SMART" id="SM00422">
    <property type="entry name" value="HTH_MERR"/>
    <property type="match status" value="1"/>
</dbReference>
<dbReference type="PANTHER" id="PTHR30204">
    <property type="entry name" value="REDOX-CYCLING DRUG-SENSING TRANSCRIPTIONAL ACTIVATOR SOXR"/>
    <property type="match status" value="1"/>
</dbReference>
<organism evidence="7 8">
    <name type="scientific">Novosphingobium olei</name>
    <dbReference type="NCBI Taxonomy" id="2728851"/>
    <lineage>
        <taxon>Bacteria</taxon>
        <taxon>Pseudomonadati</taxon>
        <taxon>Pseudomonadota</taxon>
        <taxon>Alphaproteobacteria</taxon>
        <taxon>Sphingomonadales</taxon>
        <taxon>Sphingomonadaceae</taxon>
        <taxon>Novosphingobium</taxon>
    </lineage>
</organism>
<proteinExistence type="predicted"/>
<comment type="caution">
    <text evidence="7">The sequence shown here is derived from an EMBL/GenBank/DDBJ whole genome shotgun (WGS) entry which is preliminary data.</text>
</comment>
<dbReference type="PRINTS" id="PR00040">
    <property type="entry name" value="HTHMERR"/>
</dbReference>
<dbReference type="PROSITE" id="PS50937">
    <property type="entry name" value="HTH_MERR_2"/>
    <property type="match status" value="1"/>
</dbReference>
<evidence type="ECO:0000259" key="6">
    <source>
        <dbReference type="PROSITE" id="PS50937"/>
    </source>
</evidence>
<keyword evidence="3 7" id="KW-0238">DNA-binding</keyword>
<dbReference type="Proteomes" id="UP000583556">
    <property type="component" value="Unassembled WGS sequence"/>
</dbReference>
<evidence type="ECO:0000256" key="2">
    <source>
        <dbReference type="ARBA" id="ARBA00023015"/>
    </source>
</evidence>
<dbReference type="EMBL" id="JABBGM010000003">
    <property type="protein sequence ID" value="NML93678.1"/>
    <property type="molecule type" value="Genomic_DNA"/>
</dbReference>
<dbReference type="InterPro" id="IPR000551">
    <property type="entry name" value="MerR-type_HTH_dom"/>
</dbReference>
<evidence type="ECO:0000256" key="3">
    <source>
        <dbReference type="ARBA" id="ARBA00023125"/>
    </source>
</evidence>
<reference evidence="7 8" key="1">
    <citation type="submission" date="2020-04" db="EMBL/GenBank/DDBJ databases">
        <title>Novosphingobium sp. TW-4 isolated from soil.</title>
        <authorList>
            <person name="Dahal R.H."/>
            <person name="Chaudhary D.K."/>
        </authorList>
    </citation>
    <scope>NUCLEOTIDE SEQUENCE [LARGE SCALE GENOMIC DNA]</scope>
    <source>
        <strain evidence="7 8">TW-4</strain>
    </source>
</reference>
<evidence type="ECO:0000256" key="1">
    <source>
        <dbReference type="ARBA" id="ARBA00022491"/>
    </source>
</evidence>
<keyword evidence="8" id="KW-1185">Reference proteome</keyword>
<dbReference type="InterPro" id="IPR047057">
    <property type="entry name" value="MerR_fam"/>
</dbReference>
<sequence>MKQMTIAGLARSGAVGVETVRYYQRRGLLAEPPLPAGGGFRTYGDDDVRRLRFIRQAQGAGFTLEQIAELLDLDSVDDRARARQLARSRIAELDARIAEMQAARDALQRLADDCGRGGQGACPILSAFDQASRSAV</sequence>
<evidence type="ECO:0000313" key="8">
    <source>
        <dbReference type="Proteomes" id="UP000583556"/>
    </source>
</evidence>
<evidence type="ECO:0000256" key="4">
    <source>
        <dbReference type="ARBA" id="ARBA00023163"/>
    </source>
</evidence>
<keyword evidence="2" id="KW-0805">Transcription regulation</keyword>
<dbReference type="AlphaFoldDB" id="A0A7Y0BNS0"/>
<dbReference type="Gene3D" id="1.10.1660.10">
    <property type="match status" value="1"/>
</dbReference>
<dbReference type="Pfam" id="PF09278">
    <property type="entry name" value="MerR-DNA-bind"/>
    <property type="match status" value="1"/>
</dbReference>
<dbReference type="RefSeq" id="WP_169492951.1">
    <property type="nucleotide sequence ID" value="NZ_JABBGM010000003.1"/>
</dbReference>
<feature type="domain" description="HTH merR-type" evidence="6">
    <location>
        <begin position="1"/>
        <end position="73"/>
    </location>
</feature>
<dbReference type="InterPro" id="IPR009061">
    <property type="entry name" value="DNA-bd_dom_put_sf"/>
</dbReference>
<dbReference type="PANTHER" id="PTHR30204:SF69">
    <property type="entry name" value="MERR-FAMILY TRANSCRIPTIONAL REGULATOR"/>
    <property type="match status" value="1"/>
</dbReference>
<feature type="coiled-coil region" evidence="5">
    <location>
        <begin position="83"/>
        <end position="110"/>
    </location>
</feature>
<dbReference type="GO" id="GO:0003677">
    <property type="term" value="F:DNA binding"/>
    <property type="evidence" value="ECO:0007669"/>
    <property type="project" value="UniProtKB-KW"/>
</dbReference>
<gene>
    <name evidence="7" type="ORF">HHL27_08365</name>
</gene>
<protein>
    <submittedName>
        <fullName evidence="7">MerR family DNA-binding protein</fullName>
    </submittedName>
</protein>
<dbReference type="SUPFAM" id="SSF46955">
    <property type="entry name" value="Putative DNA-binding domain"/>
    <property type="match status" value="1"/>
</dbReference>
<evidence type="ECO:0000256" key="5">
    <source>
        <dbReference type="SAM" id="Coils"/>
    </source>
</evidence>
<keyword evidence="1" id="KW-0678">Repressor</keyword>
<accession>A0A7Y0BNS0</accession>
<dbReference type="InterPro" id="IPR015358">
    <property type="entry name" value="Tscrpt_reg_MerR_DNA-bd"/>
</dbReference>
<name>A0A7Y0BNS0_9SPHN</name>
<keyword evidence="4" id="KW-0804">Transcription</keyword>
<keyword evidence="5" id="KW-0175">Coiled coil</keyword>